<keyword evidence="1" id="KW-0614">Plasmid</keyword>
<name>A0A1L4BL48_ECOLX</name>
<evidence type="ECO:0000313" key="1">
    <source>
        <dbReference type="EMBL" id="API82035.1"/>
    </source>
</evidence>
<reference evidence="1" key="1">
    <citation type="submission" date="2016-07" db="EMBL/GenBank/DDBJ databases">
        <title>Plasmid-mediated NDM-5 and mcr-1 resistance gene coexistence in Escherichia Coli isolate from pig farm in china.</title>
        <authorList>
            <person name="Kong L.H."/>
            <person name="Ma S.Z."/>
            <person name="Lei C.W."/>
            <person name="Jiang W."/>
        </authorList>
    </citation>
    <scope>NUCLEOTIDE SEQUENCE</scope>
    <source>
        <strain evidence="1">ECMY3</strain>
        <plasmid evidence="1">pECMCR-1101</plasmid>
    </source>
</reference>
<accession>A0A1L4BL48</accession>
<geneLocation type="plasmid" evidence="1">
    <name>pECMCR-1101</name>
</geneLocation>
<sequence>MIDDVCFSLRVIIIRGQIYGKEPSSLLVLLSYPQFLNIRTH</sequence>
<protein>
    <submittedName>
        <fullName evidence="1">Uncharacterized protein</fullName>
    </submittedName>
</protein>
<proteinExistence type="predicted"/>
<dbReference type="EMBL" id="KX570748">
    <property type="protein sequence ID" value="API82035.1"/>
    <property type="molecule type" value="Genomic_DNA"/>
</dbReference>
<dbReference type="AlphaFoldDB" id="A0A1L4BL48"/>
<gene>
    <name evidence="1" type="ORF">pECMCR-1101-0049</name>
</gene>
<organism evidence="1">
    <name type="scientific">Escherichia coli</name>
    <dbReference type="NCBI Taxonomy" id="562"/>
    <lineage>
        <taxon>Bacteria</taxon>
        <taxon>Pseudomonadati</taxon>
        <taxon>Pseudomonadota</taxon>
        <taxon>Gammaproteobacteria</taxon>
        <taxon>Enterobacterales</taxon>
        <taxon>Enterobacteriaceae</taxon>
        <taxon>Escherichia</taxon>
    </lineage>
</organism>